<dbReference type="Pfam" id="PF10148">
    <property type="entry name" value="SCHIP-1_C"/>
    <property type="match status" value="1"/>
</dbReference>
<gene>
    <name evidence="5" type="ORF">OVN521_LOCUS17842</name>
</gene>
<dbReference type="PANTHER" id="PTHR13103:SF2">
    <property type="entry name" value="IQCJ-SCHIP1 READTHROUGH TRANSCRIPT PROTEIN-RELATED"/>
    <property type="match status" value="1"/>
</dbReference>
<evidence type="ECO:0000313" key="5">
    <source>
        <dbReference type="EMBL" id="CAF4048555.1"/>
    </source>
</evidence>
<protein>
    <recommendedName>
        <fullName evidence="4">Schwannomin interacting protein 1 C-terminal domain-containing protein</fullName>
    </recommendedName>
</protein>
<feature type="domain" description="Schwannomin interacting protein 1 C-terminal" evidence="4">
    <location>
        <begin position="8"/>
        <end position="198"/>
    </location>
</feature>
<keyword evidence="1 2" id="KW-0175">Coiled coil</keyword>
<name>A0A819RVT9_9BILA</name>
<evidence type="ECO:0000313" key="6">
    <source>
        <dbReference type="Proteomes" id="UP000663866"/>
    </source>
</evidence>
<sequence>MVYSKARWKWHECLQVIFLNRDTELEEKNNGRARDEITSNDSECDNEDYTDNDFISTHQQGLNDETNETNSSISNDDLFSKQQKLKKEAKVALVLGAKMARIQVEIEREGLEKKRSSFYDIIGIDTNDDRQLTIDLLRQMNMGQLQMMVNDLYSRIEENNNQLVNLLIERDSLSMEQDSILVDIEDLSKRLDELEINLPKQSPSNEQTESIYMAKSLAQDVPKKSIFQYFFRKTMFT</sequence>
<dbReference type="InterPro" id="IPR039045">
    <property type="entry name" value="SCHIP_1"/>
</dbReference>
<comment type="caution">
    <text evidence="5">The sequence shown here is derived from an EMBL/GenBank/DDBJ whole genome shotgun (WGS) entry which is preliminary data.</text>
</comment>
<evidence type="ECO:0000256" key="3">
    <source>
        <dbReference type="SAM" id="MobiDB-lite"/>
    </source>
</evidence>
<dbReference type="Proteomes" id="UP000663866">
    <property type="component" value="Unassembled WGS sequence"/>
</dbReference>
<feature type="compositionally biased region" description="Acidic residues" evidence="3">
    <location>
        <begin position="42"/>
        <end position="51"/>
    </location>
</feature>
<feature type="coiled-coil region" evidence="2">
    <location>
        <begin position="156"/>
        <end position="197"/>
    </location>
</feature>
<dbReference type="PANTHER" id="PTHR13103">
    <property type="entry name" value="SCHWANNOMIN INTERACTING PROTEIN 1"/>
    <property type="match status" value="1"/>
</dbReference>
<evidence type="ECO:0000256" key="2">
    <source>
        <dbReference type="SAM" id="Coils"/>
    </source>
</evidence>
<dbReference type="GO" id="GO:0005886">
    <property type="term" value="C:plasma membrane"/>
    <property type="evidence" value="ECO:0007669"/>
    <property type="project" value="TreeGrafter"/>
</dbReference>
<keyword evidence="6" id="KW-1185">Reference proteome</keyword>
<dbReference type="AlphaFoldDB" id="A0A819RVT9"/>
<evidence type="ECO:0000256" key="1">
    <source>
        <dbReference type="ARBA" id="ARBA00023054"/>
    </source>
</evidence>
<organism evidence="5 6">
    <name type="scientific">Rotaria magnacalcarata</name>
    <dbReference type="NCBI Taxonomy" id="392030"/>
    <lineage>
        <taxon>Eukaryota</taxon>
        <taxon>Metazoa</taxon>
        <taxon>Spiralia</taxon>
        <taxon>Gnathifera</taxon>
        <taxon>Rotifera</taxon>
        <taxon>Eurotatoria</taxon>
        <taxon>Bdelloidea</taxon>
        <taxon>Philodinida</taxon>
        <taxon>Philodinidae</taxon>
        <taxon>Rotaria</taxon>
    </lineage>
</organism>
<accession>A0A819RVT9</accession>
<feature type="compositionally biased region" description="Polar residues" evidence="3">
    <location>
        <begin position="53"/>
        <end position="74"/>
    </location>
</feature>
<dbReference type="GO" id="GO:0035332">
    <property type="term" value="P:positive regulation of hippo signaling"/>
    <property type="evidence" value="ECO:0007669"/>
    <property type="project" value="TreeGrafter"/>
</dbReference>
<reference evidence="5" key="1">
    <citation type="submission" date="2021-02" db="EMBL/GenBank/DDBJ databases">
        <authorList>
            <person name="Nowell W R."/>
        </authorList>
    </citation>
    <scope>NUCLEOTIDE SEQUENCE</scope>
</reference>
<evidence type="ECO:0000259" key="4">
    <source>
        <dbReference type="Pfam" id="PF10148"/>
    </source>
</evidence>
<dbReference type="GO" id="GO:0030054">
    <property type="term" value="C:cell junction"/>
    <property type="evidence" value="ECO:0007669"/>
    <property type="project" value="TreeGrafter"/>
</dbReference>
<dbReference type="EMBL" id="CAJOBG010003158">
    <property type="protein sequence ID" value="CAF4048555.1"/>
    <property type="molecule type" value="Genomic_DNA"/>
</dbReference>
<proteinExistence type="predicted"/>
<feature type="region of interest" description="Disordered" evidence="3">
    <location>
        <begin position="28"/>
        <end position="74"/>
    </location>
</feature>
<dbReference type="InterPro" id="IPR015649">
    <property type="entry name" value="SCHIP_1_C"/>
</dbReference>
<feature type="compositionally biased region" description="Basic and acidic residues" evidence="3">
    <location>
        <begin position="28"/>
        <end position="37"/>
    </location>
</feature>